<dbReference type="Gene3D" id="3.60.10.10">
    <property type="entry name" value="Endonuclease/exonuclease/phosphatase"/>
    <property type="match status" value="1"/>
</dbReference>
<protein>
    <recommendedName>
        <fullName evidence="1">Endonuclease/exonuclease/phosphatase domain-containing protein</fullName>
    </recommendedName>
</protein>
<dbReference type="EMBL" id="FOMX01000027">
    <property type="protein sequence ID" value="SFF05946.1"/>
    <property type="molecule type" value="Genomic_DNA"/>
</dbReference>
<dbReference type="AlphaFoldDB" id="A0A1I2FNA1"/>
<keyword evidence="3" id="KW-1185">Reference proteome</keyword>
<dbReference type="InterPro" id="IPR036691">
    <property type="entry name" value="Endo/exonu/phosph_ase_sf"/>
</dbReference>
<dbReference type="SUPFAM" id="SSF56219">
    <property type="entry name" value="DNase I-like"/>
    <property type="match status" value="1"/>
</dbReference>
<dbReference type="Proteomes" id="UP000199400">
    <property type="component" value="Unassembled WGS sequence"/>
</dbReference>
<dbReference type="GO" id="GO:0003824">
    <property type="term" value="F:catalytic activity"/>
    <property type="evidence" value="ECO:0007669"/>
    <property type="project" value="InterPro"/>
</dbReference>
<proteinExistence type="predicted"/>
<accession>A0A1I2FNA1</accession>
<evidence type="ECO:0000313" key="2">
    <source>
        <dbReference type="EMBL" id="SFF05946.1"/>
    </source>
</evidence>
<dbReference type="Pfam" id="PF03372">
    <property type="entry name" value="Exo_endo_phos"/>
    <property type="match status" value="1"/>
</dbReference>
<evidence type="ECO:0000313" key="3">
    <source>
        <dbReference type="Proteomes" id="UP000199400"/>
    </source>
</evidence>
<evidence type="ECO:0000259" key="1">
    <source>
        <dbReference type="Pfam" id="PF03372"/>
    </source>
</evidence>
<dbReference type="InterPro" id="IPR005135">
    <property type="entry name" value="Endo/exonuclease/phosphatase"/>
</dbReference>
<name>A0A1I2FNA1_9BACT</name>
<feature type="domain" description="Endonuclease/exonuclease/phosphatase" evidence="1">
    <location>
        <begin position="33"/>
        <end position="102"/>
    </location>
</feature>
<sequence>MTAWARLYEAAPKQLREALQAEQAARARDEHGVGDLNTSPFSAPLRRLLTDGGLVDSQRGFGLQASWPVGPVFPRIAIDHCLHDPALVTAARALGPALGSDHLAVRVDLAWPPGQAP</sequence>
<gene>
    <name evidence="2" type="ORF">SAMN02745121_06704</name>
</gene>
<dbReference type="STRING" id="54.SAMN02745121_06704"/>
<organism evidence="2 3">
    <name type="scientific">Nannocystis exedens</name>
    <dbReference type="NCBI Taxonomy" id="54"/>
    <lineage>
        <taxon>Bacteria</taxon>
        <taxon>Pseudomonadati</taxon>
        <taxon>Myxococcota</taxon>
        <taxon>Polyangia</taxon>
        <taxon>Nannocystales</taxon>
        <taxon>Nannocystaceae</taxon>
        <taxon>Nannocystis</taxon>
    </lineage>
</organism>
<reference evidence="3" key="1">
    <citation type="submission" date="2016-10" db="EMBL/GenBank/DDBJ databases">
        <authorList>
            <person name="Varghese N."/>
            <person name="Submissions S."/>
        </authorList>
    </citation>
    <scope>NUCLEOTIDE SEQUENCE [LARGE SCALE GENOMIC DNA]</scope>
    <source>
        <strain evidence="3">ATCC 25963</strain>
    </source>
</reference>